<feature type="compositionally biased region" description="Basic and acidic residues" evidence="9">
    <location>
        <begin position="849"/>
        <end position="858"/>
    </location>
</feature>
<keyword evidence="4" id="KW-0547">Nucleotide-binding</keyword>
<dbReference type="Gene3D" id="1.20.1270.10">
    <property type="match status" value="1"/>
</dbReference>
<dbReference type="InterPro" id="IPR018181">
    <property type="entry name" value="Heat_shock_70_CS"/>
</dbReference>
<dbReference type="Proteomes" id="UP000694701">
    <property type="component" value="Unplaced"/>
</dbReference>
<dbReference type="InterPro" id="IPR043129">
    <property type="entry name" value="ATPase_NBD"/>
</dbReference>
<dbReference type="GO" id="GO:0140662">
    <property type="term" value="F:ATP-dependent protein folding chaperone"/>
    <property type="evidence" value="ECO:0007669"/>
    <property type="project" value="InterPro"/>
</dbReference>
<keyword evidence="5" id="KW-0256">Endoplasmic reticulum</keyword>
<feature type="compositionally biased region" description="Basic and acidic residues" evidence="9">
    <location>
        <begin position="603"/>
        <end position="625"/>
    </location>
</feature>
<sequence length="927" mass="104390">MLPVLWTCHSCIVTFSLHAIEPGIVSFLQVTMRERLSLWAVFCLIVAFLPSQTVAVMSVDLGSEWIKIALVKPGVPMEIVLNKESRRKTPVAVSLKENERLFGDSALGVAVKNPKVVYRFLQSILGKPADNPQVAQYQKHFPEHQLQRDEKRGTVFFKFSEELQYTPEELLGMILNYSRGLAQDFAEQPIKDAVITVPAYFNQAERRAVLQAAHIAGLKVLQLINDNTAVALNYGVFRRKDINSTAQNIMFYDMGSGSTTATIVMYQTVKTKESGTQPQLQIRGVGFDRTLGGFEMELRLRDHLAKLFNEQKKSKKDVRENLRAMAKLLKEAQRLKTVLSANAEHTAQIEGLMDDIDFKAKVTRSEFEALCEDLFDRVPGPVKEALAAAEMNMDEIEQVILVGGSTRVPKVQDVLLKAVGKEELSKNINADEAAAMGAVYQAAALSKAFKVKPFLVRDAAVFPIQVEFSRETEEEDGVKTVKHNKRILFQRMAPYPQRKVITFNRYTDDFVFYINYGDLSFLSEQDLKVFGSQNLTTVKLSGVGSSFKKHSDAESKGIKAHFNMDESGVLILDRVKLGNTISSLFGGGSSEPNVTEPVTGETEAEKPEEKSDAEKTEETEADKKSKPLKKSKISEDITVELEVNDVLDPSTEDMEVLQDLTNRDLEKQEREKTLNSLEAFIFETQDKMYQNEYLAVVTEEEKEQITGKLSEASNWMDEEGYTAGTKELKEKLSELKKLCKAMFFKVEERKKWPDRLAALDSMLNHSTIFLKSVRLIPEGDQIFTEVELKTLERVINETMTWKNETIAEQEKLSPTEKPVLLSKDIEAKRSLLDREVNYLLNKAKFAKPKPKDKAKDKNTTSTENSKANSTEDAEKFIPPKSDDEEPPTAEEKEETILELNPAENTDTGNSQSTNHPDISVDAKSFQH</sequence>
<dbReference type="GO" id="GO:1903298">
    <property type="term" value="P:negative regulation of hypoxia-induced intrinsic apoptotic signaling pathway"/>
    <property type="evidence" value="ECO:0007669"/>
    <property type="project" value="TreeGrafter"/>
</dbReference>
<keyword evidence="3" id="KW-0732">Signal</keyword>
<evidence type="ECO:0000256" key="2">
    <source>
        <dbReference type="ARBA" id="ARBA00007381"/>
    </source>
</evidence>
<dbReference type="Gene3D" id="3.90.640.10">
    <property type="entry name" value="Actin, Chain A, domain 4"/>
    <property type="match status" value="1"/>
</dbReference>
<dbReference type="FunFam" id="2.60.34.10:FF:000009">
    <property type="entry name" value="Hypoxia up-regulated protein 1"/>
    <property type="match status" value="1"/>
</dbReference>
<dbReference type="PANTHER" id="PTHR45639">
    <property type="entry name" value="HSC70CB, ISOFORM G-RELATED"/>
    <property type="match status" value="1"/>
</dbReference>
<dbReference type="GO" id="GO:0030968">
    <property type="term" value="P:endoplasmic reticulum unfolded protein response"/>
    <property type="evidence" value="ECO:0007669"/>
    <property type="project" value="TreeGrafter"/>
</dbReference>
<evidence type="ECO:0000256" key="1">
    <source>
        <dbReference type="ARBA" id="ARBA00004319"/>
    </source>
</evidence>
<evidence type="ECO:0000256" key="4">
    <source>
        <dbReference type="ARBA" id="ARBA00022741"/>
    </source>
</evidence>
<feature type="compositionally biased region" description="Acidic residues" evidence="9">
    <location>
        <begin position="882"/>
        <end position="893"/>
    </location>
</feature>
<reference evidence="10" key="1">
    <citation type="submission" date="2025-08" db="UniProtKB">
        <authorList>
            <consortium name="Ensembl"/>
        </authorList>
    </citation>
    <scope>IDENTIFICATION</scope>
</reference>
<name>A0A8C2FRV8_CYPCA</name>
<accession>A0A8C2FRV8</accession>
<dbReference type="InterPro" id="IPR029048">
    <property type="entry name" value="HSP70_C_sf"/>
</dbReference>
<dbReference type="SUPFAM" id="SSF53067">
    <property type="entry name" value="Actin-like ATPase domain"/>
    <property type="match status" value="2"/>
</dbReference>
<dbReference type="FunFam" id="3.30.30.30:FF:000004">
    <property type="entry name" value="hypoxia up-regulated protein 1"/>
    <property type="match status" value="1"/>
</dbReference>
<proteinExistence type="inferred from homology"/>
<evidence type="ECO:0000256" key="7">
    <source>
        <dbReference type="ARBA" id="ARBA00023186"/>
    </source>
</evidence>
<feature type="compositionally biased region" description="Polar residues" evidence="9">
    <location>
        <begin position="859"/>
        <end position="870"/>
    </location>
</feature>
<evidence type="ECO:0000313" key="10">
    <source>
        <dbReference type="Ensembl" id="ENSCCRP00020059756.1"/>
    </source>
</evidence>
<comment type="subcellular location">
    <subcellularLocation>
        <location evidence="1">Endoplasmic reticulum lumen</location>
    </subcellularLocation>
</comment>
<dbReference type="Ensembl" id="ENSCCRT00020065832.1">
    <property type="protein sequence ID" value="ENSCCRP00020059756.1"/>
    <property type="gene ID" value="ENSCCRG00020023636.1"/>
</dbReference>
<evidence type="ECO:0000313" key="11">
    <source>
        <dbReference type="Proteomes" id="UP000694701"/>
    </source>
</evidence>
<dbReference type="FunFam" id="3.90.640.10:FF:000012">
    <property type="entry name" value="Hypoxia up-regulated protein 1"/>
    <property type="match status" value="1"/>
</dbReference>
<dbReference type="PRINTS" id="PR00301">
    <property type="entry name" value="HEATSHOCK70"/>
</dbReference>
<evidence type="ECO:0000256" key="3">
    <source>
        <dbReference type="ARBA" id="ARBA00022729"/>
    </source>
</evidence>
<keyword evidence="7" id="KW-0143">Chaperone</keyword>
<comment type="similarity">
    <text evidence="2">Belongs to the heat shock protein 70 family.</text>
</comment>
<organism evidence="10 11">
    <name type="scientific">Cyprinus carpio</name>
    <name type="common">Common carp</name>
    <dbReference type="NCBI Taxonomy" id="7962"/>
    <lineage>
        <taxon>Eukaryota</taxon>
        <taxon>Metazoa</taxon>
        <taxon>Chordata</taxon>
        <taxon>Craniata</taxon>
        <taxon>Vertebrata</taxon>
        <taxon>Euteleostomi</taxon>
        <taxon>Actinopterygii</taxon>
        <taxon>Neopterygii</taxon>
        <taxon>Teleostei</taxon>
        <taxon>Ostariophysi</taxon>
        <taxon>Cypriniformes</taxon>
        <taxon>Cyprinidae</taxon>
        <taxon>Cyprininae</taxon>
        <taxon>Cyprinus</taxon>
    </lineage>
</organism>
<dbReference type="SUPFAM" id="SSF100934">
    <property type="entry name" value="Heat shock protein 70kD (HSP70), C-terminal subdomain"/>
    <property type="match status" value="1"/>
</dbReference>
<evidence type="ECO:0000256" key="9">
    <source>
        <dbReference type="SAM" id="MobiDB-lite"/>
    </source>
</evidence>
<dbReference type="Gene3D" id="3.30.420.40">
    <property type="match status" value="2"/>
</dbReference>
<feature type="compositionally biased region" description="Polar residues" evidence="9">
    <location>
        <begin position="902"/>
        <end position="916"/>
    </location>
</feature>
<feature type="region of interest" description="Disordered" evidence="9">
    <location>
        <begin position="847"/>
        <end position="927"/>
    </location>
</feature>
<evidence type="ECO:0000256" key="6">
    <source>
        <dbReference type="ARBA" id="ARBA00022840"/>
    </source>
</evidence>
<dbReference type="Gene3D" id="3.30.30.30">
    <property type="match status" value="1"/>
</dbReference>
<dbReference type="GO" id="GO:0005524">
    <property type="term" value="F:ATP binding"/>
    <property type="evidence" value="ECO:0007669"/>
    <property type="project" value="UniProtKB-KW"/>
</dbReference>
<dbReference type="Gene3D" id="2.60.34.10">
    <property type="entry name" value="Substrate Binding Domain Of DNAk, Chain A, domain 1"/>
    <property type="match status" value="1"/>
</dbReference>
<evidence type="ECO:0000256" key="8">
    <source>
        <dbReference type="ARBA" id="ARBA00040503"/>
    </source>
</evidence>
<feature type="region of interest" description="Disordered" evidence="9">
    <location>
        <begin position="586"/>
        <end position="631"/>
    </location>
</feature>
<dbReference type="PANTHER" id="PTHR45639:SF3">
    <property type="entry name" value="HYPOXIA UP-REGULATED PROTEIN 1"/>
    <property type="match status" value="1"/>
</dbReference>
<dbReference type="Pfam" id="PF00012">
    <property type="entry name" value="HSP70"/>
    <property type="match status" value="1"/>
</dbReference>
<evidence type="ECO:0000256" key="5">
    <source>
        <dbReference type="ARBA" id="ARBA00022824"/>
    </source>
</evidence>
<dbReference type="GO" id="GO:0034663">
    <property type="term" value="C:endoplasmic reticulum chaperone complex"/>
    <property type="evidence" value="ECO:0007669"/>
    <property type="project" value="TreeGrafter"/>
</dbReference>
<dbReference type="InterPro" id="IPR013126">
    <property type="entry name" value="Hsp_70_fam"/>
</dbReference>
<dbReference type="FunFam" id="1.20.1270.10:FF:000013">
    <property type="entry name" value="Hypoxia up-regulated protein 1"/>
    <property type="match status" value="1"/>
</dbReference>
<dbReference type="PROSITE" id="PS01036">
    <property type="entry name" value="HSP70_3"/>
    <property type="match status" value="1"/>
</dbReference>
<dbReference type="AlphaFoldDB" id="A0A8C2FRV8"/>
<keyword evidence="6" id="KW-0067">ATP-binding</keyword>
<protein>
    <recommendedName>
        <fullName evidence="8">Hypoxia up-regulated protein 1</fullName>
    </recommendedName>
</protein>
<feature type="compositionally biased region" description="Basic and acidic residues" evidence="9">
    <location>
        <begin position="872"/>
        <end position="881"/>
    </location>
</feature>
<dbReference type="CDD" id="cd10230">
    <property type="entry name" value="ASKHA_NBD_HSP70_HYOU1"/>
    <property type="match status" value="1"/>
</dbReference>
<dbReference type="InterPro" id="IPR029047">
    <property type="entry name" value="HSP70_peptide-bd_sf"/>
</dbReference>
<dbReference type="GO" id="GO:0005788">
    <property type="term" value="C:endoplasmic reticulum lumen"/>
    <property type="evidence" value="ECO:0007669"/>
    <property type="project" value="UniProtKB-SubCell"/>
</dbReference>
<dbReference type="PROSITE" id="PS00329">
    <property type="entry name" value="HSP70_2"/>
    <property type="match status" value="1"/>
</dbReference>